<keyword evidence="2" id="KW-1185">Reference proteome</keyword>
<dbReference type="AlphaFoldDB" id="A0A1I8FM70"/>
<feature type="region of interest" description="Disordered" evidence="1">
    <location>
        <begin position="110"/>
        <end position="173"/>
    </location>
</feature>
<organism evidence="2 3">
    <name type="scientific">Macrostomum lignano</name>
    <dbReference type="NCBI Taxonomy" id="282301"/>
    <lineage>
        <taxon>Eukaryota</taxon>
        <taxon>Metazoa</taxon>
        <taxon>Spiralia</taxon>
        <taxon>Lophotrochozoa</taxon>
        <taxon>Platyhelminthes</taxon>
        <taxon>Rhabditophora</taxon>
        <taxon>Macrostomorpha</taxon>
        <taxon>Macrostomida</taxon>
        <taxon>Macrostomidae</taxon>
        <taxon>Macrostomum</taxon>
    </lineage>
</organism>
<dbReference type="Proteomes" id="UP000095280">
    <property type="component" value="Unplaced"/>
</dbReference>
<dbReference type="WBParaSite" id="maker-unitig_38647-snap-gene-0.3-mRNA-1">
    <property type="protein sequence ID" value="maker-unitig_38647-snap-gene-0.3-mRNA-1"/>
    <property type="gene ID" value="maker-unitig_38647-snap-gene-0.3"/>
</dbReference>
<evidence type="ECO:0000313" key="3">
    <source>
        <dbReference type="WBParaSite" id="maker-unitig_38647-snap-gene-0.3-mRNA-1"/>
    </source>
</evidence>
<sequence length="173" mass="18478">ASRLNCGHRRASTSGATGGAVQAPESAGAVIGLDDICPKSYRLAQWTSASNPGKDSKQLDIVDDGVVSSNQQSMAEAAMSRRGSKWMSLLLGRMAGRFLKASRLAWRGSLATETSRQQSRTEAGHTTGKKKLSDGADSQQPPPRTRRPKATVENRRRTLAPRCSPARLSSSQA</sequence>
<name>A0A1I8FM70_9PLAT</name>
<evidence type="ECO:0000313" key="2">
    <source>
        <dbReference type="Proteomes" id="UP000095280"/>
    </source>
</evidence>
<feature type="compositionally biased region" description="Basic residues" evidence="1">
    <location>
        <begin position="1"/>
        <end position="11"/>
    </location>
</feature>
<reference evidence="3" key="1">
    <citation type="submission" date="2016-11" db="UniProtKB">
        <authorList>
            <consortium name="WormBaseParasite"/>
        </authorList>
    </citation>
    <scope>IDENTIFICATION</scope>
</reference>
<evidence type="ECO:0000256" key="1">
    <source>
        <dbReference type="SAM" id="MobiDB-lite"/>
    </source>
</evidence>
<feature type="region of interest" description="Disordered" evidence="1">
    <location>
        <begin position="1"/>
        <end position="22"/>
    </location>
</feature>
<accession>A0A1I8FM70</accession>
<protein>
    <submittedName>
        <fullName evidence="3">Os01g0778700 protein</fullName>
    </submittedName>
</protein>
<feature type="compositionally biased region" description="Polar residues" evidence="1">
    <location>
        <begin position="111"/>
        <end position="121"/>
    </location>
</feature>
<proteinExistence type="predicted"/>